<dbReference type="EMBL" id="CP014247">
    <property type="protein sequence ID" value="AMD22330.1"/>
    <property type="molecule type" value="Genomic_DNA"/>
</dbReference>
<comment type="catalytic activity">
    <reaction evidence="22">
        <text>ATP + H2O = ADP + phosphate + H(+)</text>
        <dbReference type="Rhea" id="RHEA:13065"/>
        <dbReference type="ChEBI" id="CHEBI:15377"/>
        <dbReference type="ChEBI" id="CHEBI:15378"/>
        <dbReference type="ChEBI" id="CHEBI:30616"/>
        <dbReference type="ChEBI" id="CHEBI:43474"/>
        <dbReference type="ChEBI" id="CHEBI:456216"/>
        <dbReference type="EC" id="5.6.2.3"/>
    </reaction>
</comment>
<evidence type="ECO:0000256" key="8">
    <source>
        <dbReference type="ARBA" id="ARBA00022801"/>
    </source>
</evidence>
<comment type="subcellular location">
    <subcellularLocation>
        <location evidence="2">Nucleus</location>
    </subcellularLocation>
</comment>
<evidence type="ECO:0000313" key="26">
    <source>
        <dbReference type="Proteomes" id="UP000243052"/>
    </source>
</evidence>
<dbReference type="PANTHER" id="PTHR11472">
    <property type="entry name" value="DNA REPAIR DEAD HELICASE RAD3/XP-D SUBFAMILY MEMBER"/>
    <property type="match status" value="1"/>
</dbReference>
<dbReference type="InterPro" id="IPR002464">
    <property type="entry name" value="DNA/RNA_helicase_DEAH_CS"/>
</dbReference>
<evidence type="ECO:0000256" key="14">
    <source>
        <dbReference type="ARBA" id="ARBA00023235"/>
    </source>
</evidence>
<comment type="cofactor">
    <cofactor evidence="1">
        <name>[4Fe-4S] cluster</name>
        <dbReference type="ChEBI" id="CHEBI:49883"/>
    </cofactor>
</comment>
<keyword evidence="14" id="KW-0413">Isomerase</keyword>
<keyword evidence="7" id="KW-0547">Nucleotide-binding</keyword>
<evidence type="ECO:0000259" key="24">
    <source>
        <dbReference type="PROSITE" id="PS51193"/>
    </source>
</evidence>
<evidence type="ECO:0000256" key="22">
    <source>
        <dbReference type="ARBA" id="ARBA00048954"/>
    </source>
</evidence>
<evidence type="ECO:0000256" key="19">
    <source>
        <dbReference type="ARBA" id="ARBA00044998"/>
    </source>
</evidence>
<dbReference type="InterPro" id="IPR006555">
    <property type="entry name" value="ATP-dep_Helicase_C"/>
</dbReference>
<comment type="function">
    <text evidence="21">ATP-dependent DNA helicase important for chromosome transmission and normal cell cycle progression in G(2)/M. May have a role in changing DNA topology to allow the loading of proteins involved in maintaining sister chromatid cohesion in the vicinity of the centromeres. Has a specific role in chromosome segregation during meiosis II.</text>
</comment>
<evidence type="ECO:0000256" key="17">
    <source>
        <dbReference type="ARBA" id="ARBA00029709"/>
    </source>
</evidence>
<dbReference type="GO" id="GO:0046872">
    <property type="term" value="F:metal ion binding"/>
    <property type="evidence" value="ECO:0007669"/>
    <property type="project" value="UniProtKB-KW"/>
</dbReference>
<gene>
    <name evidence="25" type="ORF">AW171_hschr74358</name>
</gene>
<dbReference type="PROSITE" id="PS00690">
    <property type="entry name" value="DEAH_ATP_HELICASE"/>
    <property type="match status" value="1"/>
</dbReference>
<dbReference type="NCBIfam" id="TIGR00604">
    <property type="entry name" value="rad3"/>
    <property type="match status" value="1"/>
</dbReference>
<dbReference type="InterPro" id="IPR014013">
    <property type="entry name" value="Helic_SF1/SF2_ATP-bd_DinG/Rad3"/>
</dbReference>
<dbReference type="GO" id="GO:0016818">
    <property type="term" value="F:hydrolase activity, acting on acid anhydrides, in phosphorus-containing anhydrides"/>
    <property type="evidence" value="ECO:0007669"/>
    <property type="project" value="InterPro"/>
</dbReference>
<evidence type="ECO:0000256" key="3">
    <source>
        <dbReference type="ARBA" id="ARBA00008435"/>
    </source>
</evidence>
<dbReference type="InterPro" id="IPR045028">
    <property type="entry name" value="DinG/Rad3-like"/>
</dbReference>
<dbReference type="GO" id="GO:0005634">
    <property type="term" value="C:nucleus"/>
    <property type="evidence" value="ECO:0007669"/>
    <property type="project" value="UniProtKB-SubCell"/>
</dbReference>
<evidence type="ECO:0000256" key="4">
    <source>
        <dbReference type="ARBA" id="ARBA00016387"/>
    </source>
</evidence>
<dbReference type="SMART" id="SM00491">
    <property type="entry name" value="HELICc2"/>
    <property type="match status" value="1"/>
</dbReference>
<dbReference type="Gene3D" id="3.40.50.300">
    <property type="entry name" value="P-loop containing nucleotide triphosphate hydrolases"/>
    <property type="match status" value="3"/>
</dbReference>
<dbReference type="GO" id="GO:0006139">
    <property type="term" value="P:nucleobase-containing compound metabolic process"/>
    <property type="evidence" value="ECO:0007669"/>
    <property type="project" value="InterPro"/>
</dbReference>
<evidence type="ECO:0000256" key="18">
    <source>
        <dbReference type="ARBA" id="ARBA00044969"/>
    </source>
</evidence>
<evidence type="ECO:0000256" key="11">
    <source>
        <dbReference type="ARBA" id="ARBA00023004"/>
    </source>
</evidence>
<dbReference type="STRING" id="45286.A0A0X8HVN7"/>
<dbReference type="AlphaFoldDB" id="A0A0X8HVN7"/>
<evidence type="ECO:0000256" key="23">
    <source>
        <dbReference type="SAM" id="MobiDB-lite"/>
    </source>
</evidence>
<keyword evidence="15" id="KW-0539">Nucleus</keyword>
<dbReference type="SMART" id="SM00488">
    <property type="entry name" value="DEXDc2"/>
    <property type="match status" value="1"/>
</dbReference>
<evidence type="ECO:0000313" key="25">
    <source>
        <dbReference type="EMBL" id="AMD22330.1"/>
    </source>
</evidence>
<dbReference type="GO" id="GO:0003677">
    <property type="term" value="F:DNA binding"/>
    <property type="evidence" value="ECO:0007669"/>
    <property type="project" value="UniProtKB-KW"/>
</dbReference>
<keyword evidence="11" id="KW-0408">Iron</keyword>
<dbReference type="GeneID" id="28725677"/>
<evidence type="ECO:0000256" key="13">
    <source>
        <dbReference type="ARBA" id="ARBA00023125"/>
    </source>
</evidence>
<dbReference type="PANTHER" id="PTHR11472:SF41">
    <property type="entry name" value="ATP-DEPENDENT DNA HELICASE DDX11-RELATED"/>
    <property type="match status" value="1"/>
</dbReference>
<sequence length="818" mass="94099">MNDFHHPFKPYEIQLQLMQKIYDLLAENKKLGIFESPTGTGKTLSLICSAVTWLREHKSLFVDTETKHHGDDTDPTDDNDDDDPEWVKESYEKSMLMAKSVPFKQYEDYLDSLPRLHSSHVADVPVRAKRRRIEVQVEKDQKDEEFLPNEYDSDGDSILDCKNDTRNKLNVEIATLLKKLDQKDHEDLPMRFRNPIKIYFASRTHSQLSQFISELRLPTFPPSFNDMKYERVKVLPFASRKQMCINEKVSRVRSDLINDACIDSISKSECIYYSNSREETSSRKVRDYTFNEIHDIEELVKIGKEFQTCPYYSSRESVHVAEIVTLPYQHLLLKNARTTLGIDLKDSIIIIDEAHNLIDTINSIYSASISLLELKQCRCALQAYLRRFRARLNSVNRVNILKLVKMINVLIDFIETNYKQGKQLESPQEIFQGSNADIINIYRLERYMKVSKIAFKIDSYIQNMAVEPTDTASSKDEVNAYNEGFNSKLGQPILFKVAAFLNVLANPSKEGQFFFEKGQVLKYMLLEPSEIFKDLIKEAKSVLLVGGTMEPVSDIIETLVPYLPESDIVKFCCDHVIPDENLSAYIVGDTFQFTYDKRQDKQLVLDLFDFLYKLSCKAPAGMVVFFSSYSHLEFVLSTWKNLKLFEKLNRVKKIFHESSSGADVLQNYADTILNEKLGAVLCAVVNGKLSEGINFKDDLARSVVMVGLPFPNLFSGELIVKQRHLAAKIIGKGGSSKEASIATREFYENICMRAVNQSVGRAIRHAGDYATIYFIDNRYQSPSIKAKLSQWVRKRIQPKLPTSIILVETERFFKRRQL</sequence>
<dbReference type="Pfam" id="PF13307">
    <property type="entry name" value="Helicase_C_2"/>
    <property type="match status" value="1"/>
</dbReference>
<keyword evidence="9" id="KW-0347">Helicase</keyword>
<keyword evidence="16" id="KW-0131">Cell cycle</keyword>
<evidence type="ECO:0000256" key="9">
    <source>
        <dbReference type="ARBA" id="ARBA00022806"/>
    </source>
</evidence>
<keyword evidence="26" id="KW-1185">Reference proteome</keyword>
<dbReference type="RefSeq" id="XP_017989326.1">
    <property type="nucleotide sequence ID" value="XM_018133511.1"/>
</dbReference>
<dbReference type="GO" id="GO:0043139">
    <property type="term" value="F:5'-3' DNA helicase activity"/>
    <property type="evidence" value="ECO:0007669"/>
    <property type="project" value="UniProtKB-EC"/>
</dbReference>
<dbReference type="GO" id="GO:0006974">
    <property type="term" value="P:DNA damage response"/>
    <property type="evidence" value="ECO:0007669"/>
    <property type="project" value="UniProtKB-ARBA"/>
</dbReference>
<dbReference type="PROSITE" id="PS51193">
    <property type="entry name" value="HELICASE_ATP_BIND_2"/>
    <property type="match status" value="1"/>
</dbReference>
<dbReference type="InterPro" id="IPR013020">
    <property type="entry name" value="Rad3/Chl1-like"/>
</dbReference>
<comment type="similarity">
    <text evidence="3">Belongs to the DEAD box helicase family. DEAH subfamily. DDX11/CHL1 sub-subfamily.</text>
</comment>
<reference evidence="25 26" key="1">
    <citation type="submission" date="2016-01" db="EMBL/GenBank/DDBJ databases">
        <title>Genome sequence of the yeast Holleya sinecauda.</title>
        <authorList>
            <person name="Dietrich F.S."/>
        </authorList>
    </citation>
    <scope>NUCLEOTIDE SEQUENCE [LARGE SCALE GENOMIC DNA]</scope>
    <source>
        <strain evidence="25 26">ATCC 58844</strain>
    </source>
</reference>
<dbReference type="InterPro" id="IPR006554">
    <property type="entry name" value="Helicase-like_DEXD_c2"/>
</dbReference>
<proteinExistence type="inferred from homology"/>
<evidence type="ECO:0000256" key="20">
    <source>
        <dbReference type="ARBA" id="ARBA00045008"/>
    </source>
</evidence>
<evidence type="ECO:0000256" key="6">
    <source>
        <dbReference type="ARBA" id="ARBA00022723"/>
    </source>
</evidence>
<dbReference type="EC" id="5.6.2.3" evidence="18"/>
<organism evidence="25 26">
    <name type="scientific">Eremothecium sinecaudum</name>
    <dbReference type="NCBI Taxonomy" id="45286"/>
    <lineage>
        <taxon>Eukaryota</taxon>
        <taxon>Fungi</taxon>
        <taxon>Dikarya</taxon>
        <taxon>Ascomycota</taxon>
        <taxon>Saccharomycotina</taxon>
        <taxon>Saccharomycetes</taxon>
        <taxon>Saccharomycetales</taxon>
        <taxon>Saccharomycetaceae</taxon>
        <taxon>Eremothecium</taxon>
    </lineage>
</organism>
<feature type="domain" description="Helicase ATP-binding" evidence="24">
    <location>
        <begin position="1"/>
        <end position="413"/>
    </location>
</feature>
<dbReference type="OrthoDB" id="267079at2759"/>
<dbReference type="GO" id="GO:0005524">
    <property type="term" value="F:ATP binding"/>
    <property type="evidence" value="ECO:0007669"/>
    <property type="project" value="UniProtKB-KW"/>
</dbReference>
<accession>A0A0X8HVN7</accession>
<dbReference type="FunFam" id="3.40.50.300:FF:001372">
    <property type="entry name" value="ATP-dependent DNA helicase chl1"/>
    <property type="match status" value="1"/>
</dbReference>
<dbReference type="GO" id="GO:0051536">
    <property type="term" value="F:iron-sulfur cluster binding"/>
    <property type="evidence" value="ECO:0007669"/>
    <property type="project" value="UniProtKB-KW"/>
</dbReference>
<dbReference type="GO" id="GO:0034085">
    <property type="term" value="P:establishment of sister chromatid cohesion"/>
    <property type="evidence" value="ECO:0007669"/>
    <property type="project" value="TreeGrafter"/>
</dbReference>
<evidence type="ECO:0000256" key="1">
    <source>
        <dbReference type="ARBA" id="ARBA00001966"/>
    </source>
</evidence>
<dbReference type="SUPFAM" id="SSF52540">
    <property type="entry name" value="P-loop containing nucleoside triphosphate hydrolases"/>
    <property type="match status" value="2"/>
</dbReference>
<evidence type="ECO:0000256" key="5">
    <source>
        <dbReference type="ARBA" id="ARBA00017386"/>
    </source>
</evidence>
<feature type="compositionally biased region" description="Acidic residues" evidence="23">
    <location>
        <begin position="73"/>
        <end position="84"/>
    </location>
</feature>
<dbReference type="FunFam" id="3.40.50.300:FF:001968">
    <property type="entry name" value="ATP-dependent DNA helicase CHL1"/>
    <property type="match status" value="1"/>
</dbReference>
<evidence type="ECO:0000256" key="16">
    <source>
        <dbReference type="ARBA" id="ARBA00023306"/>
    </source>
</evidence>
<dbReference type="InterPro" id="IPR027417">
    <property type="entry name" value="P-loop_NTPase"/>
</dbReference>
<evidence type="ECO:0000256" key="15">
    <source>
        <dbReference type="ARBA" id="ARBA00023242"/>
    </source>
</evidence>
<evidence type="ECO:0000256" key="21">
    <source>
        <dbReference type="ARBA" id="ARBA00045702"/>
    </source>
</evidence>
<evidence type="ECO:0000256" key="7">
    <source>
        <dbReference type="ARBA" id="ARBA00022741"/>
    </source>
</evidence>
<dbReference type="Proteomes" id="UP000243052">
    <property type="component" value="Chromosome vii"/>
</dbReference>
<name>A0A0X8HVN7_9SACH</name>
<protein>
    <recommendedName>
        <fullName evidence="5">ATP-dependent DNA helicase CHL1</fullName>
        <ecNumber evidence="18">5.6.2.3</ecNumber>
    </recommendedName>
    <alternativeName>
        <fullName evidence="4">ATP-dependent DNA helicase chl1</fullName>
    </alternativeName>
    <alternativeName>
        <fullName evidence="17">Chromosome loss protein 1</fullName>
    </alternativeName>
    <alternativeName>
        <fullName evidence="19 20">DNA 5'-3' helicase CHL1</fullName>
    </alternativeName>
</protein>
<evidence type="ECO:0000256" key="12">
    <source>
        <dbReference type="ARBA" id="ARBA00023014"/>
    </source>
</evidence>
<keyword evidence="8" id="KW-0378">Hydrolase</keyword>
<keyword evidence="12" id="KW-0411">Iron-sulfur</keyword>
<keyword evidence="13" id="KW-0238">DNA-binding</keyword>
<evidence type="ECO:0000256" key="10">
    <source>
        <dbReference type="ARBA" id="ARBA00022840"/>
    </source>
</evidence>
<evidence type="ECO:0000256" key="2">
    <source>
        <dbReference type="ARBA" id="ARBA00004123"/>
    </source>
</evidence>
<keyword evidence="6" id="KW-0479">Metal-binding</keyword>
<feature type="region of interest" description="Disordered" evidence="23">
    <location>
        <begin position="64"/>
        <end position="86"/>
    </location>
</feature>
<dbReference type="InterPro" id="IPR010614">
    <property type="entry name" value="RAD3-like_helicase_DEAD"/>
</dbReference>
<dbReference type="Pfam" id="PF06733">
    <property type="entry name" value="DEAD_2"/>
    <property type="match status" value="1"/>
</dbReference>
<keyword evidence="10" id="KW-0067">ATP-binding</keyword>